<evidence type="ECO:0000256" key="1">
    <source>
        <dbReference type="SAM" id="MobiDB-lite"/>
    </source>
</evidence>
<keyword evidence="3" id="KW-1185">Reference proteome</keyword>
<proteinExistence type="predicted"/>
<organism evidence="2 3">
    <name type="scientific">Fusarium longipes</name>
    <dbReference type="NCBI Taxonomy" id="694270"/>
    <lineage>
        <taxon>Eukaryota</taxon>
        <taxon>Fungi</taxon>
        <taxon>Dikarya</taxon>
        <taxon>Ascomycota</taxon>
        <taxon>Pezizomycotina</taxon>
        <taxon>Sordariomycetes</taxon>
        <taxon>Hypocreomycetidae</taxon>
        <taxon>Hypocreales</taxon>
        <taxon>Nectriaceae</taxon>
        <taxon>Fusarium</taxon>
    </lineage>
</organism>
<dbReference type="Gene3D" id="2.170.16.10">
    <property type="entry name" value="Hedgehog/Intein (Hint) domain"/>
    <property type="match status" value="1"/>
</dbReference>
<name>A0A395T8M6_9HYPO</name>
<dbReference type="SUPFAM" id="SSF51294">
    <property type="entry name" value="Hedgehog/intein (Hint) domain"/>
    <property type="match status" value="1"/>
</dbReference>
<accession>A0A395T8M6</accession>
<comment type="caution">
    <text evidence="2">The sequence shown here is derived from an EMBL/GenBank/DDBJ whole genome shotgun (WGS) entry which is preliminary data.</text>
</comment>
<evidence type="ECO:0008006" key="4">
    <source>
        <dbReference type="Google" id="ProtNLM"/>
    </source>
</evidence>
<sequence>MSTSADDDGQSGSGFVPGTLVERASNGSVAIEALREDDVVLTRAGGQDQWGFCSDEIVESAAPGTLYGFNGRSAFFTAGHPFYTTTGIRAIDPSLALVENPWLNVGTLRVGHQLLCLNSEKKGYDLETITEISAVASNVTSVYGVHLRQGLRSYHANGYLVALNYPEITAAAIARRLQAFPEQERLQMLQSLADLKPLFARFGAGTVVDRLAQEAHAAP</sequence>
<dbReference type="Proteomes" id="UP000266234">
    <property type="component" value="Unassembled WGS sequence"/>
</dbReference>
<feature type="region of interest" description="Disordered" evidence="1">
    <location>
        <begin position="1"/>
        <end position="20"/>
    </location>
</feature>
<evidence type="ECO:0000313" key="3">
    <source>
        <dbReference type="Proteomes" id="UP000266234"/>
    </source>
</evidence>
<dbReference type="EMBL" id="PXOG01000016">
    <property type="protein sequence ID" value="RGP81068.1"/>
    <property type="molecule type" value="Genomic_DNA"/>
</dbReference>
<dbReference type="OrthoDB" id="5383572at2759"/>
<reference evidence="2 3" key="1">
    <citation type="journal article" date="2018" name="PLoS Pathog.">
        <title>Evolution of structural diversity of trichothecenes, a family of toxins produced by plant pathogenic and entomopathogenic fungi.</title>
        <authorList>
            <person name="Proctor R.H."/>
            <person name="McCormick S.P."/>
            <person name="Kim H.S."/>
            <person name="Cardoza R.E."/>
            <person name="Stanley A.M."/>
            <person name="Lindo L."/>
            <person name="Kelly A."/>
            <person name="Brown D.W."/>
            <person name="Lee T."/>
            <person name="Vaughan M.M."/>
            <person name="Alexander N.J."/>
            <person name="Busman M."/>
            <person name="Gutierrez S."/>
        </authorList>
    </citation>
    <scope>NUCLEOTIDE SEQUENCE [LARGE SCALE GENOMIC DNA]</scope>
    <source>
        <strain evidence="2 3">NRRL 20695</strain>
    </source>
</reference>
<evidence type="ECO:0000313" key="2">
    <source>
        <dbReference type="EMBL" id="RGP81068.1"/>
    </source>
</evidence>
<protein>
    <recommendedName>
        <fullName evidence="4">Hint domain-containing protein</fullName>
    </recommendedName>
</protein>
<dbReference type="InterPro" id="IPR036844">
    <property type="entry name" value="Hint_dom_sf"/>
</dbReference>
<gene>
    <name evidence="2" type="ORF">FLONG3_857</name>
</gene>
<dbReference type="AlphaFoldDB" id="A0A395T8M6"/>